<dbReference type="EMBL" id="JBIGIB010000003">
    <property type="protein sequence ID" value="MFG6467565.1"/>
    <property type="molecule type" value="Genomic_DNA"/>
</dbReference>
<organism evidence="8 9">
    <name type="scientific">Pelomonas baiyunensis</name>
    <dbReference type="NCBI Taxonomy" id="3299026"/>
    <lineage>
        <taxon>Bacteria</taxon>
        <taxon>Pseudomonadati</taxon>
        <taxon>Pseudomonadota</taxon>
        <taxon>Betaproteobacteria</taxon>
        <taxon>Burkholderiales</taxon>
        <taxon>Sphaerotilaceae</taxon>
        <taxon>Roseateles</taxon>
    </lineage>
</organism>
<feature type="transmembrane region" description="Helical" evidence="7">
    <location>
        <begin position="133"/>
        <end position="155"/>
    </location>
</feature>
<evidence type="ECO:0000256" key="5">
    <source>
        <dbReference type="ARBA" id="ARBA00023136"/>
    </source>
</evidence>
<evidence type="ECO:0000256" key="7">
    <source>
        <dbReference type="SAM" id="Phobius"/>
    </source>
</evidence>
<comment type="caution">
    <text evidence="8">The sequence shown here is derived from an EMBL/GenBank/DDBJ whole genome shotgun (WGS) entry which is preliminary data.</text>
</comment>
<keyword evidence="5 7" id="KW-0472">Membrane</keyword>
<dbReference type="RefSeq" id="WP_394385262.1">
    <property type="nucleotide sequence ID" value="NZ_JBIGIB010000003.1"/>
</dbReference>
<proteinExistence type="predicted"/>
<dbReference type="InterPro" id="IPR005598">
    <property type="entry name" value="ATP_synth_I"/>
</dbReference>
<name>A0ABW7H0Z4_9BURK</name>
<comment type="subcellular location">
    <subcellularLocation>
        <location evidence="1">Cell membrane</location>
        <topology evidence="1">Multi-pass membrane protein</topology>
    </subcellularLocation>
</comment>
<keyword evidence="3 7" id="KW-0812">Transmembrane</keyword>
<evidence type="ECO:0000256" key="6">
    <source>
        <dbReference type="SAM" id="MobiDB-lite"/>
    </source>
</evidence>
<keyword evidence="4 7" id="KW-1133">Transmembrane helix</keyword>
<dbReference type="Proteomes" id="UP001606303">
    <property type="component" value="Unassembled WGS sequence"/>
</dbReference>
<reference evidence="8 9" key="1">
    <citation type="submission" date="2024-08" db="EMBL/GenBank/DDBJ databases">
        <authorList>
            <person name="Lu H."/>
        </authorList>
    </citation>
    <scope>NUCLEOTIDE SEQUENCE [LARGE SCALE GENOMIC DNA]</scope>
    <source>
        <strain evidence="8 9">BYS87W</strain>
    </source>
</reference>
<keyword evidence="2" id="KW-1003">Cell membrane</keyword>
<accession>A0ABW7H0Z4</accession>
<evidence type="ECO:0000256" key="1">
    <source>
        <dbReference type="ARBA" id="ARBA00004651"/>
    </source>
</evidence>
<evidence type="ECO:0000256" key="4">
    <source>
        <dbReference type="ARBA" id="ARBA00022989"/>
    </source>
</evidence>
<gene>
    <name evidence="8" type="ORF">ACG01O_13155</name>
</gene>
<evidence type="ECO:0000256" key="2">
    <source>
        <dbReference type="ARBA" id="ARBA00022475"/>
    </source>
</evidence>
<evidence type="ECO:0000313" key="8">
    <source>
        <dbReference type="EMBL" id="MFG6467565.1"/>
    </source>
</evidence>
<dbReference type="Pfam" id="PF03899">
    <property type="entry name" value="ATP-synt_I"/>
    <property type="match status" value="1"/>
</dbReference>
<evidence type="ECO:0000256" key="3">
    <source>
        <dbReference type="ARBA" id="ARBA00022692"/>
    </source>
</evidence>
<feature type="transmembrane region" description="Helical" evidence="7">
    <location>
        <begin position="75"/>
        <end position="92"/>
    </location>
</feature>
<protein>
    <submittedName>
        <fullName evidence="8">ATP synthase subunit I</fullName>
    </submittedName>
</protein>
<feature type="transmembrane region" description="Helical" evidence="7">
    <location>
        <begin position="104"/>
        <end position="127"/>
    </location>
</feature>
<feature type="region of interest" description="Disordered" evidence="6">
    <location>
        <begin position="1"/>
        <end position="20"/>
    </location>
</feature>
<keyword evidence="9" id="KW-1185">Reference proteome</keyword>
<sequence length="162" mass="17871">MTQPPVRPAGNWDDTSPDTEPAVPWTAQQVQHLVAQQPRISPWRVVLVQAVVGVTLTLGWWLLGSAPAQQVSSSLWGAAAVILPHALMAWGLRRQATQASAALAAFLFWELVKVAFTVGLLGLAVWWVRNLSWTALLLALVLCLKVHMWALWWLARPGQETN</sequence>
<feature type="transmembrane region" description="Helical" evidence="7">
    <location>
        <begin position="45"/>
        <end position="63"/>
    </location>
</feature>
<evidence type="ECO:0000313" key="9">
    <source>
        <dbReference type="Proteomes" id="UP001606303"/>
    </source>
</evidence>